<protein>
    <submittedName>
        <fullName evidence="2">Uncharacterized protein</fullName>
    </submittedName>
</protein>
<evidence type="ECO:0000256" key="1">
    <source>
        <dbReference type="SAM" id="MobiDB-lite"/>
    </source>
</evidence>
<name>A0A4P6Q5L5_9ACTN</name>
<dbReference type="AlphaFoldDB" id="A0A4P6Q5L5"/>
<evidence type="ECO:0000313" key="3">
    <source>
        <dbReference type="Proteomes" id="UP000292235"/>
    </source>
</evidence>
<organism evidence="2 3">
    <name type="scientific">Streptomonospora litoralis</name>
    <dbReference type="NCBI Taxonomy" id="2498135"/>
    <lineage>
        <taxon>Bacteria</taxon>
        <taxon>Bacillati</taxon>
        <taxon>Actinomycetota</taxon>
        <taxon>Actinomycetes</taxon>
        <taxon>Streptosporangiales</taxon>
        <taxon>Nocardiopsidaceae</taxon>
        <taxon>Streptomonospora</taxon>
    </lineage>
</organism>
<sequence length="565" mass="58851">MWVRRLLIRGTRVSTRRRLVRRLLVRRAGVGARLRAAGMLLGGPRARCRGVPAAGGCARARRLLVLRALAGSLGQAGALLLRRALRSRGTVVARMARLPGLAARPGLLGVGLLGMGRLRGRARACGRRIRRLLVPSLLGAGAGCRGRLSPGCGGLLRVGRLGAARSGLAGLVGWLLVPSLLGAGAGCRGWLSSGCGGLLGVGLLGMGRLRGRARACGRRIRRLLVPPLLGAGAGRRGRLPSRRGGLLRLAGRHGARLGLLSACARRLGGRGATGRRLLLGRVGLLGAGRGRLSRARRRILRYRRILATRSPRGGVRGLVVAGPRVLRGGLRPGGPGVRGRLRRAAGGPGVARLRAGGAGVSGLLRCGGRRAARRRRGLGLCAAGRGLGSTAEEVSAVRGRRVLRLLRAGGCGGVFRGVRVRGCVPRLGSAVRAASAVVRLIRMRCDGGTPETVLGRRMGVEGGGGLSRVRPVAGRRSAARSLPGGRRSTAGSGGEPPLRRCRRSYRRFRWLPRRAASGHARRSAGRRCGPEDNLSRPRRAAPPGGAPAARGAADDCSATWGGRRV</sequence>
<dbReference type="EMBL" id="CP036455">
    <property type="protein sequence ID" value="QBI55933.1"/>
    <property type="molecule type" value="Genomic_DNA"/>
</dbReference>
<feature type="region of interest" description="Disordered" evidence="1">
    <location>
        <begin position="456"/>
        <end position="499"/>
    </location>
</feature>
<dbReference type="Proteomes" id="UP000292235">
    <property type="component" value="Chromosome"/>
</dbReference>
<accession>A0A4P6Q5L5</accession>
<gene>
    <name evidence="2" type="ORF">EKD16_20870</name>
</gene>
<feature type="compositionally biased region" description="Low complexity" evidence="1">
    <location>
        <begin position="541"/>
        <end position="551"/>
    </location>
</feature>
<proteinExistence type="predicted"/>
<evidence type="ECO:0000313" key="2">
    <source>
        <dbReference type="EMBL" id="QBI55933.1"/>
    </source>
</evidence>
<dbReference type="KEGG" id="strr:EKD16_20870"/>
<feature type="region of interest" description="Disordered" evidence="1">
    <location>
        <begin position="515"/>
        <end position="565"/>
    </location>
</feature>
<reference evidence="2 3" key="1">
    <citation type="submission" date="2019-02" db="EMBL/GenBank/DDBJ databases">
        <authorList>
            <person name="Khodamoradi S."/>
            <person name="Hahnke R.L."/>
            <person name="Kaempfer P."/>
            <person name="Schumann P."/>
            <person name="Rohde M."/>
            <person name="Steinert M."/>
            <person name="Luzhetskyy A."/>
            <person name="Wink J."/>
            <person name="Ruckert C."/>
        </authorList>
    </citation>
    <scope>NUCLEOTIDE SEQUENCE [LARGE SCALE GENOMIC DNA]</scope>
    <source>
        <strain evidence="2 3">M2</strain>
    </source>
</reference>
<keyword evidence="3" id="KW-1185">Reference proteome</keyword>